<keyword evidence="7" id="KW-1133">Transmembrane helix</keyword>
<evidence type="ECO:0000256" key="3">
    <source>
        <dbReference type="ARBA" id="ARBA00023002"/>
    </source>
</evidence>
<feature type="region of interest" description="Disordered" evidence="6">
    <location>
        <begin position="12"/>
        <end position="31"/>
    </location>
</feature>
<dbReference type="SUPFAM" id="SSF53807">
    <property type="entry name" value="Helical backbone' metal receptor"/>
    <property type="match status" value="1"/>
</dbReference>
<protein>
    <submittedName>
        <fullName evidence="9">Chlorophyllide a reductase subunit Y</fullName>
        <ecNumber evidence="9">1.3.7.15</ecNumber>
    </submittedName>
</protein>
<keyword evidence="7" id="KW-0812">Transmembrane</keyword>
<evidence type="ECO:0000259" key="8">
    <source>
        <dbReference type="Pfam" id="PF00148"/>
    </source>
</evidence>
<dbReference type="InterPro" id="IPR000510">
    <property type="entry name" value="Nase/OxRdtase_comp1"/>
</dbReference>
<evidence type="ECO:0000256" key="5">
    <source>
        <dbReference type="ARBA" id="ARBA00023181"/>
    </source>
</evidence>
<feature type="domain" description="Nitrogenase/oxidoreductase component 1" evidence="8">
    <location>
        <begin position="75"/>
        <end position="466"/>
    </location>
</feature>
<comment type="caution">
    <text evidence="9">The sequence shown here is derived from an EMBL/GenBank/DDBJ whole genome shotgun (WGS) entry which is preliminary data.</text>
</comment>
<accession>A0A369TST8</accession>
<dbReference type="Proteomes" id="UP000253977">
    <property type="component" value="Unassembled WGS sequence"/>
</dbReference>
<sequence>MTDEVTYDAAAQAEVTQGHPRDAEVPQDAMSADGLGCHSGAEMQKAARLAGNAEMLDKFAADYPQGPHDKPQSMCPAFGSLRVGLRMKRVATVLSGSACCVYGLTFVSHFYGARRSVGYVPFNSETLVTGKLFEDIRESVHEMADPDRFDAIVVTNLCVPTASGVPLRLLPEEINGVRIVGIDVPGFGVPTHAEAKDVLAGAMLNYARKEIEAGPVARPENGQSDRPTVSLLGEMFPADPMMIGAMLAPLGLAAGPVVPCREWRELYAALDCGAVAAIHPFYTAAVREFEAAGRTIVGSAPVGHDGTAAWLAAIGEAFGISKEQVAAAQNAFLPAIKGALANAPINGTITLSGYEGSELLVARLLVESGADLRYVGTACAKSPWSADDAAWLEAKGIKVKYRASLEDDCAAMEAVQPDLAIGTTPVVQKAKQLGIPALYYTNLISARPLMGPAGAGSLAEVINAAIAGKERMGKMKAFFEGVGTGDTAGVWEGAPNLRPDFRAQNLKKLERAEKARVAANGGVKC</sequence>
<dbReference type="GO" id="GO:0030494">
    <property type="term" value="P:bacteriochlorophyll biosynthetic process"/>
    <property type="evidence" value="ECO:0007669"/>
    <property type="project" value="UniProtKB-UniPathway"/>
</dbReference>
<evidence type="ECO:0000256" key="7">
    <source>
        <dbReference type="SAM" id="Phobius"/>
    </source>
</evidence>
<evidence type="ECO:0000256" key="4">
    <source>
        <dbReference type="ARBA" id="ARBA00023171"/>
    </source>
</evidence>
<dbReference type="EC" id="1.3.7.15" evidence="9"/>
<feature type="transmembrane region" description="Helical" evidence="7">
    <location>
        <begin position="90"/>
        <end position="111"/>
    </location>
</feature>
<keyword evidence="4" id="KW-0149">Chlorophyll biosynthesis</keyword>
<keyword evidence="3 9" id="KW-0560">Oxidoreductase</keyword>
<keyword evidence="7" id="KW-0472">Membrane</keyword>
<keyword evidence="5" id="KW-0077">Bacteriochlorophyll biosynthesis</keyword>
<dbReference type="GO" id="GO:0016020">
    <property type="term" value="C:membrane"/>
    <property type="evidence" value="ECO:0007669"/>
    <property type="project" value="InterPro"/>
</dbReference>
<dbReference type="InterPro" id="IPR010245">
    <property type="entry name" value="BchY"/>
</dbReference>
<evidence type="ECO:0000256" key="1">
    <source>
        <dbReference type="ARBA" id="ARBA00004800"/>
    </source>
</evidence>
<dbReference type="OrthoDB" id="5754220at2"/>
<dbReference type="UniPathway" id="UPA00669"/>
<keyword evidence="10" id="KW-1185">Reference proteome</keyword>
<dbReference type="Gene3D" id="3.40.50.1980">
    <property type="entry name" value="Nitrogenase molybdenum iron protein domain"/>
    <property type="match status" value="2"/>
</dbReference>
<dbReference type="EMBL" id="QPMK01000001">
    <property type="protein sequence ID" value="RDD68250.1"/>
    <property type="molecule type" value="Genomic_DNA"/>
</dbReference>
<proteinExistence type="predicted"/>
<dbReference type="PIRSF" id="PIRSF000163">
    <property type="entry name" value="PCP_ChlB"/>
    <property type="match status" value="1"/>
</dbReference>
<reference evidence="9 10" key="1">
    <citation type="submission" date="2018-07" db="EMBL/GenBank/DDBJ databases">
        <title>Thalassococcus profundi sp. nov., a marine bacterium isolated from deep seawater of Okinawa Trough.</title>
        <authorList>
            <person name="Yu M."/>
        </authorList>
    </citation>
    <scope>NUCLEOTIDE SEQUENCE [LARGE SCALE GENOMIC DNA]</scope>
    <source>
        <strain evidence="9 10">WRAS1</strain>
    </source>
</reference>
<gene>
    <name evidence="9" type="primary">bchY</name>
    <name evidence="9" type="ORF">DU478_01915</name>
</gene>
<organism evidence="9 10">
    <name type="scientific">Thalassococcus profundi</name>
    <dbReference type="NCBI Taxonomy" id="2282382"/>
    <lineage>
        <taxon>Bacteria</taxon>
        <taxon>Pseudomonadati</taxon>
        <taxon>Pseudomonadota</taxon>
        <taxon>Alphaproteobacteria</taxon>
        <taxon>Rhodobacterales</taxon>
        <taxon>Roseobacteraceae</taxon>
        <taxon>Thalassococcus</taxon>
    </lineage>
</organism>
<dbReference type="Pfam" id="PF00148">
    <property type="entry name" value="Oxidored_nitro"/>
    <property type="match status" value="1"/>
</dbReference>
<dbReference type="AlphaFoldDB" id="A0A369TST8"/>
<comment type="pathway">
    <text evidence="1">Porphyrin-containing compound metabolism; bacteriochlorophyll biosynthesis.</text>
</comment>
<dbReference type="NCBIfam" id="TIGR02015">
    <property type="entry name" value="BchY"/>
    <property type="match status" value="1"/>
</dbReference>
<dbReference type="GO" id="GO:0015979">
    <property type="term" value="P:photosynthesis"/>
    <property type="evidence" value="ECO:0007669"/>
    <property type="project" value="UniProtKB-KW"/>
</dbReference>
<evidence type="ECO:0000313" key="10">
    <source>
        <dbReference type="Proteomes" id="UP000253977"/>
    </source>
</evidence>
<evidence type="ECO:0000256" key="6">
    <source>
        <dbReference type="SAM" id="MobiDB-lite"/>
    </source>
</evidence>
<evidence type="ECO:0000256" key="2">
    <source>
        <dbReference type="ARBA" id="ARBA00022531"/>
    </source>
</evidence>
<dbReference type="RefSeq" id="WP_114509230.1">
    <property type="nucleotide sequence ID" value="NZ_QPMK01000001.1"/>
</dbReference>
<dbReference type="PANTHER" id="PTHR39429">
    <property type="entry name" value="LIGHT-INDEPENDENT PROTOCHLOROPHYLLIDE REDUCTASE SUBUNIT N"/>
    <property type="match status" value="1"/>
</dbReference>
<keyword evidence="2" id="KW-0602">Photosynthesis</keyword>
<dbReference type="InterPro" id="IPR050293">
    <property type="entry name" value="LIPOR_BchN/ChlN"/>
</dbReference>
<name>A0A369TST8_9RHOB</name>
<dbReference type="PANTHER" id="PTHR39429:SF3">
    <property type="entry name" value="LIGHT-INDEPENDENT PROTOCHLOROPHYLLIDE REDUCTASE SUBUNIT N"/>
    <property type="match status" value="1"/>
</dbReference>
<evidence type="ECO:0000313" key="9">
    <source>
        <dbReference type="EMBL" id="RDD68250.1"/>
    </source>
</evidence>
<dbReference type="GO" id="GO:0016731">
    <property type="term" value="F:oxidoreductase activity, acting on iron-sulfur proteins as donors, NAD or NADP as acceptor"/>
    <property type="evidence" value="ECO:0007669"/>
    <property type="project" value="InterPro"/>
</dbReference>
<dbReference type="InterPro" id="IPR016209">
    <property type="entry name" value="Protochlorophyllide_Rdtase"/>
</dbReference>